<comment type="subcellular location">
    <subcellularLocation>
        <location evidence="1">Cell membrane</location>
        <topology evidence="1">Multi-pass membrane protein</topology>
    </subcellularLocation>
</comment>
<proteinExistence type="predicted"/>
<dbReference type="Gene3D" id="6.10.340.10">
    <property type="match status" value="1"/>
</dbReference>
<organism evidence="8 9">
    <name type="scientific">Clostridium saudiense</name>
    <dbReference type="NCBI Taxonomy" id="1414720"/>
    <lineage>
        <taxon>Bacteria</taxon>
        <taxon>Bacillati</taxon>
        <taxon>Bacillota</taxon>
        <taxon>Clostridia</taxon>
        <taxon>Eubacteriales</taxon>
        <taxon>Clostridiaceae</taxon>
        <taxon>Clostridium</taxon>
    </lineage>
</organism>
<dbReference type="EMBL" id="JACJLL010000127">
    <property type="protein sequence ID" value="MBM6820556.1"/>
    <property type="molecule type" value="Genomic_DNA"/>
</dbReference>
<evidence type="ECO:0000259" key="7">
    <source>
        <dbReference type="Pfam" id="PF02743"/>
    </source>
</evidence>
<evidence type="ECO:0000313" key="8">
    <source>
        <dbReference type="EMBL" id="MBM6820556.1"/>
    </source>
</evidence>
<protein>
    <submittedName>
        <fullName evidence="8">Two-component sensor histidine kinase</fullName>
    </submittedName>
</protein>
<evidence type="ECO:0000256" key="2">
    <source>
        <dbReference type="ARBA" id="ARBA00022475"/>
    </source>
</evidence>
<keyword evidence="4 6" id="KW-1133">Transmembrane helix</keyword>
<keyword evidence="3 6" id="KW-0812">Transmembrane</keyword>
<feature type="domain" description="Cache" evidence="7">
    <location>
        <begin position="45"/>
        <end position="228"/>
    </location>
</feature>
<feature type="transmembrane region" description="Helical" evidence="6">
    <location>
        <begin position="21"/>
        <end position="38"/>
    </location>
</feature>
<sequence length="357" mass="41023">MKLIKNIINNMKIRTKLIISYLSIVIVTVLIVGVYLISRMNNIVVENAIKEGRYNNNSVKSRMEEVLKLAINTSDMIYQDDNLHSMLKREYDNYGQVVSAYNEYTILRDYLKYYNEFNGVEMYVDNDTLLSATGIFKVTDEIRESSWYKKAIEDKGIITWLYKKDETTGNYSLSLVRAINSTSRGHIGVLVISINPNYLADIVNDERYKTSILVDGRVIYSNDLKVGEIADLGRSEAEASYYYEINEEFNENGDHLILNTFKLDKSFNNTFQVLVNVPVDIITMESSTVINKGILIIGVAIMSSLIVILYFSKNFSDRINILRSEMHKVVKGNFNIKKSMDGNDEISEVYDDLYIMM</sequence>
<evidence type="ECO:0000256" key="5">
    <source>
        <dbReference type="ARBA" id="ARBA00023136"/>
    </source>
</evidence>
<name>A0ABS2FKR1_9CLOT</name>
<dbReference type="Proteomes" id="UP000767334">
    <property type="component" value="Unassembled WGS sequence"/>
</dbReference>
<dbReference type="Pfam" id="PF02743">
    <property type="entry name" value="dCache_1"/>
    <property type="match status" value="1"/>
</dbReference>
<dbReference type="RefSeq" id="WP_243428062.1">
    <property type="nucleotide sequence ID" value="NZ_JACJLL010000127.1"/>
</dbReference>
<evidence type="ECO:0000256" key="6">
    <source>
        <dbReference type="SAM" id="Phobius"/>
    </source>
</evidence>
<keyword evidence="8" id="KW-0418">Kinase</keyword>
<accession>A0ABS2FKR1</accession>
<dbReference type="InterPro" id="IPR033479">
    <property type="entry name" value="dCache_1"/>
</dbReference>
<feature type="non-terminal residue" evidence="8">
    <location>
        <position position="357"/>
    </location>
</feature>
<evidence type="ECO:0000313" key="9">
    <source>
        <dbReference type="Proteomes" id="UP000767334"/>
    </source>
</evidence>
<gene>
    <name evidence="8" type="ORF">H6A19_14670</name>
</gene>
<evidence type="ECO:0000256" key="4">
    <source>
        <dbReference type="ARBA" id="ARBA00022989"/>
    </source>
</evidence>
<feature type="transmembrane region" description="Helical" evidence="6">
    <location>
        <begin position="293"/>
        <end position="311"/>
    </location>
</feature>
<keyword evidence="2" id="KW-1003">Cell membrane</keyword>
<comment type="caution">
    <text evidence="8">The sequence shown here is derived from an EMBL/GenBank/DDBJ whole genome shotgun (WGS) entry which is preliminary data.</text>
</comment>
<dbReference type="GO" id="GO:0016301">
    <property type="term" value="F:kinase activity"/>
    <property type="evidence" value="ECO:0007669"/>
    <property type="project" value="UniProtKB-KW"/>
</dbReference>
<reference evidence="8 9" key="1">
    <citation type="journal article" date="2021" name="Sci. Rep.">
        <title>The distribution of antibiotic resistance genes in chicken gut microbiota commensals.</title>
        <authorList>
            <person name="Juricova H."/>
            <person name="Matiasovicova J."/>
            <person name="Kubasova T."/>
            <person name="Cejkova D."/>
            <person name="Rychlik I."/>
        </authorList>
    </citation>
    <scope>NUCLEOTIDE SEQUENCE [LARGE SCALE GENOMIC DNA]</scope>
    <source>
        <strain evidence="8 9">An435</strain>
    </source>
</reference>
<keyword evidence="5 6" id="KW-0472">Membrane</keyword>
<keyword evidence="9" id="KW-1185">Reference proteome</keyword>
<evidence type="ECO:0000256" key="1">
    <source>
        <dbReference type="ARBA" id="ARBA00004651"/>
    </source>
</evidence>
<keyword evidence="8" id="KW-0808">Transferase</keyword>
<evidence type="ECO:0000256" key="3">
    <source>
        <dbReference type="ARBA" id="ARBA00022692"/>
    </source>
</evidence>